<dbReference type="InterPro" id="IPR024072">
    <property type="entry name" value="DHFR-like_dom_sf"/>
</dbReference>
<gene>
    <name evidence="2" type="ORF">GCM10022255_088090</name>
</gene>
<evidence type="ECO:0000259" key="1">
    <source>
        <dbReference type="Pfam" id="PF01872"/>
    </source>
</evidence>
<organism evidence="2 3">
    <name type="scientific">Dactylosporangium darangshiense</name>
    <dbReference type="NCBI Taxonomy" id="579108"/>
    <lineage>
        <taxon>Bacteria</taxon>
        <taxon>Bacillati</taxon>
        <taxon>Actinomycetota</taxon>
        <taxon>Actinomycetes</taxon>
        <taxon>Micromonosporales</taxon>
        <taxon>Micromonosporaceae</taxon>
        <taxon>Dactylosporangium</taxon>
    </lineage>
</organism>
<name>A0ABP8DNE0_9ACTN</name>
<dbReference type="Proteomes" id="UP001500620">
    <property type="component" value="Unassembled WGS sequence"/>
</dbReference>
<sequence>MSSSSALVGTVMSDVEVNITVSVDGFVTGPDPGPAQGLGAGGEPLHDWLSHDEGRRLSAATFAAAGAVVTSRTVYDLTGGWGADGLYRMPVFVVTHRPSPTVRKGDTTFTFVEGVPAAISAAIAAAAGKDVHVMGGASIARQVLSAGLATRLRLHVAPMLLGAGTPLFNGAPPARLTHLETVDTPFATHITYSCA</sequence>
<dbReference type="Gene3D" id="3.40.430.10">
    <property type="entry name" value="Dihydrofolate Reductase, subunit A"/>
    <property type="match status" value="1"/>
</dbReference>
<proteinExistence type="predicted"/>
<keyword evidence="3" id="KW-1185">Reference proteome</keyword>
<dbReference type="SUPFAM" id="SSF53597">
    <property type="entry name" value="Dihydrofolate reductase-like"/>
    <property type="match status" value="1"/>
</dbReference>
<dbReference type="Pfam" id="PF01872">
    <property type="entry name" value="RibD_C"/>
    <property type="match status" value="1"/>
</dbReference>
<dbReference type="EMBL" id="BAABAT010000039">
    <property type="protein sequence ID" value="GAA4260230.1"/>
    <property type="molecule type" value="Genomic_DNA"/>
</dbReference>
<comment type="caution">
    <text evidence="2">The sequence shown here is derived from an EMBL/GenBank/DDBJ whole genome shotgun (WGS) entry which is preliminary data.</text>
</comment>
<reference evidence="3" key="1">
    <citation type="journal article" date="2019" name="Int. J. Syst. Evol. Microbiol.">
        <title>The Global Catalogue of Microorganisms (GCM) 10K type strain sequencing project: providing services to taxonomists for standard genome sequencing and annotation.</title>
        <authorList>
            <consortium name="The Broad Institute Genomics Platform"/>
            <consortium name="The Broad Institute Genome Sequencing Center for Infectious Disease"/>
            <person name="Wu L."/>
            <person name="Ma J."/>
        </authorList>
    </citation>
    <scope>NUCLEOTIDE SEQUENCE [LARGE SCALE GENOMIC DNA]</scope>
    <source>
        <strain evidence="3">JCM 17441</strain>
    </source>
</reference>
<dbReference type="InterPro" id="IPR050765">
    <property type="entry name" value="Riboflavin_Biosynth_HTPR"/>
</dbReference>
<accession>A0ABP8DNE0</accession>
<evidence type="ECO:0000313" key="3">
    <source>
        <dbReference type="Proteomes" id="UP001500620"/>
    </source>
</evidence>
<protein>
    <submittedName>
        <fullName evidence="2">Dihydrofolate reductase family protein</fullName>
    </submittedName>
</protein>
<dbReference type="PANTHER" id="PTHR38011">
    <property type="entry name" value="DIHYDROFOLATE REDUCTASE FAMILY PROTEIN (AFU_ORTHOLOGUE AFUA_8G06820)"/>
    <property type="match status" value="1"/>
</dbReference>
<dbReference type="RefSeq" id="WP_345137160.1">
    <property type="nucleotide sequence ID" value="NZ_BAABAT010000039.1"/>
</dbReference>
<dbReference type="InterPro" id="IPR002734">
    <property type="entry name" value="RibDG_C"/>
</dbReference>
<feature type="domain" description="Bacterial bifunctional deaminase-reductase C-terminal" evidence="1">
    <location>
        <begin position="16"/>
        <end position="181"/>
    </location>
</feature>
<dbReference type="PANTHER" id="PTHR38011:SF12">
    <property type="entry name" value="BIFUNCTIONAL DEAMINASE-REDUCTASE DOMAIN PROTEIN"/>
    <property type="match status" value="1"/>
</dbReference>
<evidence type="ECO:0000313" key="2">
    <source>
        <dbReference type="EMBL" id="GAA4260230.1"/>
    </source>
</evidence>